<feature type="region of interest" description="Disordered" evidence="1">
    <location>
        <begin position="1"/>
        <end position="63"/>
    </location>
</feature>
<dbReference type="Proteomes" id="UP000050761">
    <property type="component" value="Unassembled WGS sequence"/>
</dbReference>
<feature type="region of interest" description="Disordered" evidence="1">
    <location>
        <begin position="75"/>
        <end position="143"/>
    </location>
</feature>
<dbReference type="AlphaFoldDB" id="A0A183F7C9"/>
<accession>A0A3P7ULG3</accession>
<evidence type="ECO:0000313" key="4">
    <source>
        <dbReference type="WBParaSite" id="HPBE_0000207101-mRNA-1"/>
    </source>
</evidence>
<evidence type="ECO:0000313" key="3">
    <source>
        <dbReference type="Proteomes" id="UP000050761"/>
    </source>
</evidence>
<evidence type="ECO:0000313" key="2">
    <source>
        <dbReference type="EMBL" id="VDO22927.1"/>
    </source>
</evidence>
<reference evidence="4" key="2">
    <citation type="submission" date="2019-09" db="UniProtKB">
        <authorList>
            <consortium name="WormBaseParasite"/>
        </authorList>
    </citation>
    <scope>IDENTIFICATION</scope>
</reference>
<feature type="compositionally biased region" description="Basic residues" evidence="1">
    <location>
        <begin position="103"/>
        <end position="113"/>
    </location>
</feature>
<sequence length="155" mass="17105">MRESAKAAISVPKQPERKKLEKLRKKGLENEGKGSVVKRAAMSGKAEKDFNEGIDSPVKRPPNLQVKSVEVRALENPSSEVVTDKKLKKMGPDGVRRPSVPKPNKKQRMKRRLAKLEAGLIDNSRAGDPKQRTAQGKSNEDTEMGTKVGLCFTIC</sequence>
<accession>A0A183F7C9</accession>
<gene>
    <name evidence="2" type="ORF">HPBE_LOCUS2072</name>
</gene>
<feature type="compositionally biased region" description="Basic and acidic residues" evidence="1">
    <location>
        <begin position="82"/>
        <end position="96"/>
    </location>
</feature>
<organism evidence="3 4">
    <name type="scientific">Heligmosomoides polygyrus</name>
    <name type="common">Parasitic roundworm</name>
    <dbReference type="NCBI Taxonomy" id="6339"/>
    <lineage>
        <taxon>Eukaryota</taxon>
        <taxon>Metazoa</taxon>
        <taxon>Ecdysozoa</taxon>
        <taxon>Nematoda</taxon>
        <taxon>Chromadorea</taxon>
        <taxon>Rhabditida</taxon>
        <taxon>Rhabditina</taxon>
        <taxon>Rhabditomorpha</taxon>
        <taxon>Strongyloidea</taxon>
        <taxon>Heligmosomidae</taxon>
        <taxon>Heligmosomoides</taxon>
    </lineage>
</organism>
<proteinExistence type="predicted"/>
<name>A0A183F7C9_HELPZ</name>
<evidence type="ECO:0000256" key="1">
    <source>
        <dbReference type="SAM" id="MobiDB-lite"/>
    </source>
</evidence>
<dbReference type="WBParaSite" id="HPBE_0000207101-mRNA-1">
    <property type="protein sequence ID" value="HPBE_0000207101-mRNA-1"/>
    <property type="gene ID" value="HPBE_0000207101"/>
</dbReference>
<protein>
    <submittedName>
        <fullName evidence="2 4">Uncharacterized protein</fullName>
    </submittedName>
</protein>
<keyword evidence="3" id="KW-1185">Reference proteome</keyword>
<dbReference type="EMBL" id="UZAH01002745">
    <property type="protein sequence ID" value="VDO22927.1"/>
    <property type="molecule type" value="Genomic_DNA"/>
</dbReference>
<reference evidence="2 3" key="1">
    <citation type="submission" date="2018-11" db="EMBL/GenBank/DDBJ databases">
        <authorList>
            <consortium name="Pathogen Informatics"/>
        </authorList>
    </citation>
    <scope>NUCLEOTIDE SEQUENCE [LARGE SCALE GENOMIC DNA]</scope>
</reference>